<organism evidence="2 3">
    <name type="scientific">Novosphingobium piscinae</name>
    <dbReference type="NCBI Taxonomy" id="1507448"/>
    <lineage>
        <taxon>Bacteria</taxon>
        <taxon>Pseudomonadati</taxon>
        <taxon>Pseudomonadota</taxon>
        <taxon>Alphaproteobacteria</taxon>
        <taxon>Sphingomonadales</taxon>
        <taxon>Sphingomonadaceae</taxon>
        <taxon>Novosphingobium</taxon>
    </lineage>
</organism>
<accession>A0A7X1FX08</accession>
<dbReference type="PANTHER" id="PTHR47129">
    <property type="entry name" value="QUINONE OXIDOREDUCTASE 2"/>
    <property type="match status" value="1"/>
</dbReference>
<evidence type="ECO:0000259" key="1">
    <source>
        <dbReference type="Pfam" id="PF13460"/>
    </source>
</evidence>
<dbReference type="RefSeq" id="WP_185677742.1">
    <property type="nucleotide sequence ID" value="NZ_JACLAX010000001.1"/>
</dbReference>
<protein>
    <submittedName>
        <fullName evidence="2">NAD(P)H-binding protein</fullName>
    </submittedName>
</protein>
<keyword evidence="3" id="KW-1185">Reference proteome</keyword>
<dbReference type="Proteomes" id="UP000551327">
    <property type="component" value="Unassembled WGS sequence"/>
</dbReference>
<dbReference type="PANTHER" id="PTHR47129:SF1">
    <property type="entry name" value="NMRA-LIKE DOMAIN-CONTAINING PROTEIN"/>
    <property type="match status" value="1"/>
</dbReference>
<comment type="caution">
    <text evidence="2">The sequence shown here is derived from an EMBL/GenBank/DDBJ whole genome shotgun (WGS) entry which is preliminary data.</text>
</comment>
<sequence>MKIAITGASGQFGRMVADRLLEVMAPQDLILLSRTPDQLAAYAERGCATRAADFDHPAGLASAMAGADRLLLISGTRVGYRVPQHGAAIAAAQTAGVGHVVYTSFLGAGDPDHPSEAVVDHRGTEALLMASGLAWTALRNAQYADAVTDVIAPQAATAGVLLSVAGDGRIPVIWREDCAAAAVAVLLSDGHANRAYDITGPDRLSYREITAMIAEFSGRPVRFELTDEAGLYAMFDALGIPREPVDNLVVGGVPWNSNDMVSFEVGIRDGHFDVTSNDFAVLTGHAPRSLRALFGARAEALRAIVAAQG</sequence>
<dbReference type="Pfam" id="PF13460">
    <property type="entry name" value="NAD_binding_10"/>
    <property type="match status" value="1"/>
</dbReference>
<gene>
    <name evidence="2" type="ORF">H7F53_01800</name>
</gene>
<dbReference type="AlphaFoldDB" id="A0A7X1FX08"/>
<evidence type="ECO:0000313" key="2">
    <source>
        <dbReference type="EMBL" id="MBC2667877.1"/>
    </source>
</evidence>
<name>A0A7X1FX08_9SPHN</name>
<evidence type="ECO:0000313" key="3">
    <source>
        <dbReference type="Proteomes" id="UP000551327"/>
    </source>
</evidence>
<dbReference type="EMBL" id="JACLAX010000001">
    <property type="protein sequence ID" value="MBC2667877.1"/>
    <property type="molecule type" value="Genomic_DNA"/>
</dbReference>
<dbReference type="Gene3D" id="3.90.25.10">
    <property type="entry name" value="UDP-galactose 4-epimerase, domain 1"/>
    <property type="match status" value="1"/>
</dbReference>
<dbReference type="InterPro" id="IPR016040">
    <property type="entry name" value="NAD(P)-bd_dom"/>
</dbReference>
<reference evidence="2 3" key="1">
    <citation type="submission" date="2020-08" db="EMBL/GenBank/DDBJ databases">
        <title>The genome sequence of type strain Novosphingobium piscinae KCTC 42194.</title>
        <authorList>
            <person name="Liu Y."/>
        </authorList>
    </citation>
    <scope>NUCLEOTIDE SEQUENCE [LARGE SCALE GENOMIC DNA]</scope>
    <source>
        <strain evidence="2 3">KCTC 42194</strain>
    </source>
</reference>
<dbReference type="SUPFAM" id="SSF51735">
    <property type="entry name" value="NAD(P)-binding Rossmann-fold domains"/>
    <property type="match status" value="1"/>
</dbReference>
<dbReference type="InterPro" id="IPR052718">
    <property type="entry name" value="NmrA-type_oxidoreductase"/>
</dbReference>
<proteinExistence type="predicted"/>
<feature type="domain" description="NAD(P)-binding" evidence="1">
    <location>
        <begin position="7"/>
        <end position="186"/>
    </location>
</feature>
<dbReference type="Gene3D" id="3.40.50.720">
    <property type="entry name" value="NAD(P)-binding Rossmann-like Domain"/>
    <property type="match status" value="1"/>
</dbReference>
<dbReference type="InterPro" id="IPR036291">
    <property type="entry name" value="NAD(P)-bd_dom_sf"/>
</dbReference>